<feature type="domain" description="CusB-like beta-barrel" evidence="3">
    <location>
        <begin position="225"/>
        <end position="296"/>
    </location>
</feature>
<dbReference type="EMBL" id="BKAJ01000017">
    <property type="protein sequence ID" value="GEP53755.1"/>
    <property type="molecule type" value="Genomic_DNA"/>
</dbReference>
<dbReference type="PANTHER" id="PTHR30469">
    <property type="entry name" value="MULTIDRUG RESISTANCE PROTEIN MDTA"/>
    <property type="match status" value="1"/>
</dbReference>
<dbReference type="GO" id="GO:0015562">
    <property type="term" value="F:efflux transmembrane transporter activity"/>
    <property type="evidence" value="ECO:0007669"/>
    <property type="project" value="TreeGrafter"/>
</dbReference>
<feature type="chain" id="PRO_5022034812" evidence="2">
    <location>
        <begin position="25"/>
        <end position="377"/>
    </location>
</feature>
<comment type="similarity">
    <text evidence="1">Belongs to the membrane fusion protein (MFP) (TC 8.A.1) family.</text>
</comment>
<keyword evidence="2" id="KW-0732">Signal</keyword>
<evidence type="ECO:0000256" key="1">
    <source>
        <dbReference type="ARBA" id="ARBA00009477"/>
    </source>
</evidence>
<dbReference type="InterPro" id="IPR006143">
    <property type="entry name" value="RND_pump_MFP"/>
</dbReference>
<dbReference type="Gene3D" id="2.40.30.170">
    <property type="match status" value="1"/>
</dbReference>
<dbReference type="Gene3D" id="1.10.287.470">
    <property type="entry name" value="Helix hairpin bin"/>
    <property type="match status" value="1"/>
</dbReference>
<proteinExistence type="inferred from homology"/>
<comment type="caution">
    <text evidence="5">The sequence shown here is derived from an EMBL/GenBank/DDBJ whole genome shotgun (WGS) entry which is preliminary data.</text>
</comment>
<dbReference type="RefSeq" id="WP_147146699.1">
    <property type="nucleotide sequence ID" value="NZ_BKAJ01000017.1"/>
</dbReference>
<protein>
    <submittedName>
        <fullName evidence="5">NolF secretion protein</fullName>
    </submittedName>
</protein>
<dbReference type="Pfam" id="PF25954">
    <property type="entry name" value="Beta-barrel_RND_2"/>
    <property type="match status" value="1"/>
</dbReference>
<dbReference type="SUPFAM" id="SSF111369">
    <property type="entry name" value="HlyD-like secretion proteins"/>
    <property type="match status" value="1"/>
</dbReference>
<feature type="signal peptide" evidence="2">
    <location>
        <begin position="1"/>
        <end position="24"/>
    </location>
</feature>
<dbReference type="NCBIfam" id="TIGR01730">
    <property type="entry name" value="RND_mfp"/>
    <property type="match status" value="1"/>
</dbReference>
<feature type="domain" description="CzcB-like barrel-sandwich hybrid" evidence="4">
    <location>
        <begin position="80"/>
        <end position="214"/>
    </location>
</feature>
<dbReference type="Pfam" id="PF25973">
    <property type="entry name" value="BSH_CzcB"/>
    <property type="match status" value="1"/>
</dbReference>
<dbReference type="InterPro" id="IPR058792">
    <property type="entry name" value="Beta-barrel_RND_2"/>
</dbReference>
<organism evidence="5 6">
    <name type="scientific">Reyranella soli</name>
    <dbReference type="NCBI Taxonomy" id="1230389"/>
    <lineage>
        <taxon>Bacteria</taxon>
        <taxon>Pseudomonadati</taxon>
        <taxon>Pseudomonadota</taxon>
        <taxon>Alphaproteobacteria</taxon>
        <taxon>Hyphomicrobiales</taxon>
        <taxon>Reyranellaceae</taxon>
        <taxon>Reyranella</taxon>
    </lineage>
</organism>
<keyword evidence="6" id="KW-1185">Reference proteome</keyword>
<dbReference type="InterPro" id="IPR058647">
    <property type="entry name" value="BSH_CzcB-like"/>
</dbReference>
<evidence type="ECO:0000313" key="5">
    <source>
        <dbReference type="EMBL" id="GEP53755.1"/>
    </source>
</evidence>
<dbReference type="Proteomes" id="UP000321058">
    <property type="component" value="Unassembled WGS sequence"/>
</dbReference>
<evidence type="ECO:0000256" key="2">
    <source>
        <dbReference type="SAM" id="SignalP"/>
    </source>
</evidence>
<evidence type="ECO:0000259" key="3">
    <source>
        <dbReference type="Pfam" id="PF25954"/>
    </source>
</evidence>
<accession>A0A512N443</accession>
<gene>
    <name evidence="5" type="primary">nolF</name>
    <name evidence="5" type="ORF">RSO01_09210</name>
</gene>
<dbReference type="Gene3D" id="2.40.50.100">
    <property type="match status" value="1"/>
</dbReference>
<dbReference type="AlphaFoldDB" id="A0A512N443"/>
<dbReference type="Gene3D" id="2.40.420.20">
    <property type="match status" value="1"/>
</dbReference>
<dbReference type="PANTHER" id="PTHR30469:SF15">
    <property type="entry name" value="HLYD FAMILY OF SECRETION PROTEINS"/>
    <property type="match status" value="1"/>
</dbReference>
<evidence type="ECO:0000313" key="6">
    <source>
        <dbReference type="Proteomes" id="UP000321058"/>
    </source>
</evidence>
<name>A0A512N443_9HYPH</name>
<dbReference type="GO" id="GO:1990281">
    <property type="term" value="C:efflux pump complex"/>
    <property type="evidence" value="ECO:0007669"/>
    <property type="project" value="TreeGrafter"/>
</dbReference>
<sequence>MTAKRKLLLVVLAAAVVLTGGAFAWKGKNGAGTAAAVATAAKPGARPIELIAAELHTIKPRGLVDVVRFTGTTQPIDQTIVKARVAGRLAEVLVREGDRVTKGQLLARFENTELQAKVNERQSALDAARADARWTARDRADKETLANRNIVSQSAADQAKSTAENRASMAAVSEAQLEVAKKNLADAEVRAPFDGVVGERIANQGESLPIDGKIAALLDTSHVEVAAMMPAADVVRLKVGQAATVTLEGFGDREFHGQITRISPTTQAGSRSIPVYVEISDRHEALRGGLFATGSVTVAEKGHALAVPSIAMRKDDDGDYVLAVENNALVKKPVGAVRTWSRGELVEVKGLESGMTVVAAPLPGLKAGQAVKVLEAR</sequence>
<dbReference type="OrthoDB" id="9806939at2"/>
<reference evidence="5 6" key="1">
    <citation type="submission" date="2019-07" db="EMBL/GenBank/DDBJ databases">
        <title>Whole genome shotgun sequence of Reyranella soli NBRC 108950.</title>
        <authorList>
            <person name="Hosoyama A."/>
            <person name="Uohara A."/>
            <person name="Ohji S."/>
            <person name="Ichikawa N."/>
        </authorList>
    </citation>
    <scope>NUCLEOTIDE SEQUENCE [LARGE SCALE GENOMIC DNA]</scope>
    <source>
        <strain evidence="5 6">NBRC 108950</strain>
    </source>
</reference>
<evidence type="ECO:0000259" key="4">
    <source>
        <dbReference type="Pfam" id="PF25973"/>
    </source>
</evidence>